<sequence>MNFLAVLPKNCHHQLMLPKKFVKKCLVKEFSEISTSVSLKGPSGQVWAVELIRKDDEMYLKEGWDVFVKEHNLKENDRLFMTYKSGAFAVLMLDSGNFCEKESSYFVRNCQGCQRSNGGLNQSQRADPKCSEEVESEPSIEISDRRNSTADDGRTEVSVMGNNSTDSEEEINQVSPLAIVSRRRTVCKKRNHLTYQQAVREGNRRGTPHFVVLMQPSHVSRTFFMAIPAETARKYLPRANIDISLKIDGRTWHAKYSYYGNRRSSGFRGAGLEKFVRDNKLEVGNACLFETTSSFSASSSRTPKNHITFNVSIFRNVM</sequence>
<reference evidence="8" key="1">
    <citation type="submission" date="2022-03" db="EMBL/GenBank/DDBJ databases">
        <title>A functionally conserved STORR gene fusion in Papaver species that diverged 16.8 million years ago.</title>
        <authorList>
            <person name="Catania T."/>
        </authorList>
    </citation>
    <scope>NUCLEOTIDE SEQUENCE</scope>
    <source>
        <strain evidence="8">S-191538</strain>
    </source>
</reference>
<keyword evidence="5" id="KW-0539">Nucleus</keyword>
<dbReference type="EMBL" id="JAJJMA010265214">
    <property type="protein sequence ID" value="MCL7045047.1"/>
    <property type="molecule type" value="Genomic_DNA"/>
</dbReference>
<feature type="domain" description="TF-B3" evidence="7">
    <location>
        <begin position="210"/>
        <end position="317"/>
    </location>
</feature>
<dbReference type="AlphaFoldDB" id="A0AA41VPH8"/>
<dbReference type="SMART" id="SM01019">
    <property type="entry name" value="B3"/>
    <property type="match status" value="2"/>
</dbReference>
<keyword evidence="3" id="KW-0238">DNA-binding</keyword>
<dbReference type="SUPFAM" id="SSF101936">
    <property type="entry name" value="DNA-binding pseudobarrel domain"/>
    <property type="match status" value="2"/>
</dbReference>
<protein>
    <recommendedName>
        <fullName evidence="7">TF-B3 domain-containing protein</fullName>
    </recommendedName>
</protein>
<keyword evidence="9" id="KW-1185">Reference proteome</keyword>
<organism evidence="8 9">
    <name type="scientific">Papaver nudicaule</name>
    <name type="common">Iceland poppy</name>
    <dbReference type="NCBI Taxonomy" id="74823"/>
    <lineage>
        <taxon>Eukaryota</taxon>
        <taxon>Viridiplantae</taxon>
        <taxon>Streptophyta</taxon>
        <taxon>Embryophyta</taxon>
        <taxon>Tracheophyta</taxon>
        <taxon>Spermatophyta</taxon>
        <taxon>Magnoliopsida</taxon>
        <taxon>Ranunculales</taxon>
        <taxon>Papaveraceae</taxon>
        <taxon>Papaveroideae</taxon>
        <taxon>Papaver</taxon>
    </lineage>
</organism>
<comment type="subcellular location">
    <subcellularLocation>
        <location evidence="1">Nucleus</location>
    </subcellularLocation>
</comment>
<accession>A0AA41VPH8</accession>
<evidence type="ECO:0000256" key="3">
    <source>
        <dbReference type="ARBA" id="ARBA00023125"/>
    </source>
</evidence>
<evidence type="ECO:0000313" key="8">
    <source>
        <dbReference type="EMBL" id="MCL7045047.1"/>
    </source>
</evidence>
<dbReference type="PROSITE" id="PS50863">
    <property type="entry name" value="B3"/>
    <property type="match status" value="2"/>
</dbReference>
<dbReference type="GO" id="GO:0003677">
    <property type="term" value="F:DNA binding"/>
    <property type="evidence" value="ECO:0007669"/>
    <property type="project" value="UniProtKB-KW"/>
</dbReference>
<dbReference type="InterPro" id="IPR044837">
    <property type="entry name" value="REM16-like"/>
</dbReference>
<dbReference type="Proteomes" id="UP001177140">
    <property type="component" value="Unassembled WGS sequence"/>
</dbReference>
<feature type="region of interest" description="Disordered" evidence="6">
    <location>
        <begin position="117"/>
        <end position="166"/>
    </location>
</feature>
<dbReference type="GO" id="GO:0005634">
    <property type="term" value="C:nucleus"/>
    <property type="evidence" value="ECO:0007669"/>
    <property type="project" value="UniProtKB-SubCell"/>
</dbReference>
<evidence type="ECO:0000256" key="2">
    <source>
        <dbReference type="ARBA" id="ARBA00023015"/>
    </source>
</evidence>
<dbReference type="Gene3D" id="2.40.330.10">
    <property type="entry name" value="DNA-binding pseudobarrel domain"/>
    <property type="match status" value="2"/>
</dbReference>
<dbReference type="PANTHER" id="PTHR31391:SF157">
    <property type="entry name" value="B3 DOMAIN-CONTAINING PROTEIN REM16"/>
    <property type="match status" value="1"/>
</dbReference>
<evidence type="ECO:0000313" key="9">
    <source>
        <dbReference type="Proteomes" id="UP001177140"/>
    </source>
</evidence>
<name>A0AA41VPH8_PAPNU</name>
<evidence type="ECO:0000256" key="4">
    <source>
        <dbReference type="ARBA" id="ARBA00023163"/>
    </source>
</evidence>
<keyword evidence="4" id="KW-0804">Transcription</keyword>
<dbReference type="InterPro" id="IPR015300">
    <property type="entry name" value="DNA-bd_pseudobarrel_sf"/>
</dbReference>
<comment type="caution">
    <text evidence="8">The sequence shown here is derived from an EMBL/GenBank/DDBJ whole genome shotgun (WGS) entry which is preliminary data.</text>
</comment>
<evidence type="ECO:0000256" key="1">
    <source>
        <dbReference type="ARBA" id="ARBA00004123"/>
    </source>
</evidence>
<evidence type="ECO:0000259" key="7">
    <source>
        <dbReference type="PROSITE" id="PS50863"/>
    </source>
</evidence>
<dbReference type="InterPro" id="IPR003340">
    <property type="entry name" value="B3_DNA-bd"/>
</dbReference>
<proteinExistence type="predicted"/>
<gene>
    <name evidence="8" type="ORF">MKW94_015727</name>
</gene>
<dbReference type="PANTHER" id="PTHR31391">
    <property type="entry name" value="B3 DOMAIN-CONTAINING PROTEIN OS11G0197600-RELATED"/>
    <property type="match status" value="1"/>
</dbReference>
<keyword evidence="2" id="KW-0805">Transcription regulation</keyword>
<dbReference type="Pfam" id="PF02362">
    <property type="entry name" value="B3"/>
    <property type="match status" value="2"/>
</dbReference>
<feature type="compositionally biased region" description="Basic and acidic residues" evidence="6">
    <location>
        <begin position="142"/>
        <end position="155"/>
    </location>
</feature>
<feature type="domain" description="TF-B3" evidence="7">
    <location>
        <begin position="1"/>
        <end position="96"/>
    </location>
</feature>
<dbReference type="CDD" id="cd10017">
    <property type="entry name" value="B3_DNA"/>
    <property type="match status" value="2"/>
</dbReference>
<evidence type="ECO:0000256" key="6">
    <source>
        <dbReference type="SAM" id="MobiDB-lite"/>
    </source>
</evidence>
<evidence type="ECO:0000256" key="5">
    <source>
        <dbReference type="ARBA" id="ARBA00023242"/>
    </source>
</evidence>